<evidence type="ECO:0000313" key="1">
    <source>
        <dbReference type="EMBL" id="KAJ7394341.1"/>
    </source>
</evidence>
<sequence>MVNLSVQSGPISDKSLVRYYYGGDNHFDGDLLSVMKDFSNYNHEHETFYIKKNNLRSGNSHNKPDALLMYEQQLAKLSCPVQYRKEGAFVPSYHEKYPFIY</sequence>
<keyword evidence="2" id="KW-1185">Reference proteome</keyword>
<comment type="caution">
    <text evidence="1">The sequence shown here is derived from an EMBL/GenBank/DDBJ whole genome shotgun (WGS) entry which is preliminary data.</text>
</comment>
<dbReference type="OrthoDB" id="5953636at2759"/>
<organism evidence="1 2">
    <name type="scientific">Desmophyllum pertusum</name>
    <dbReference type="NCBI Taxonomy" id="174260"/>
    <lineage>
        <taxon>Eukaryota</taxon>
        <taxon>Metazoa</taxon>
        <taxon>Cnidaria</taxon>
        <taxon>Anthozoa</taxon>
        <taxon>Hexacorallia</taxon>
        <taxon>Scleractinia</taxon>
        <taxon>Caryophylliina</taxon>
        <taxon>Caryophylliidae</taxon>
        <taxon>Desmophyllum</taxon>
    </lineage>
</organism>
<accession>A0A9X0A6G8</accession>
<gene>
    <name evidence="1" type="ORF">OS493_000146</name>
</gene>
<evidence type="ECO:0000313" key="2">
    <source>
        <dbReference type="Proteomes" id="UP001163046"/>
    </source>
</evidence>
<dbReference type="Proteomes" id="UP001163046">
    <property type="component" value="Unassembled WGS sequence"/>
</dbReference>
<name>A0A9X0A6G8_9CNID</name>
<dbReference type="AlphaFoldDB" id="A0A9X0A6G8"/>
<reference evidence="1" key="1">
    <citation type="submission" date="2023-01" db="EMBL/GenBank/DDBJ databases">
        <title>Genome assembly of the deep-sea coral Lophelia pertusa.</title>
        <authorList>
            <person name="Herrera S."/>
            <person name="Cordes E."/>
        </authorList>
    </citation>
    <scope>NUCLEOTIDE SEQUENCE</scope>
    <source>
        <strain evidence="1">USNM1676648</strain>
        <tissue evidence="1">Polyp</tissue>
    </source>
</reference>
<dbReference type="EMBL" id="MU825396">
    <property type="protein sequence ID" value="KAJ7394341.1"/>
    <property type="molecule type" value="Genomic_DNA"/>
</dbReference>
<proteinExistence type="predicted"/>
<protein>
    <submittedName>
        <fullName evidence="1">Uncharacterized protein</fullName>
    </submittedName>
</protein>